<feature type="non-terminal residue" evidence="2">
    <location>
        <position position="1"/>
    </location>
</feature>
<dbReference type="Proteomes" id="UP000556200">
    <property type="component" value="Unassembled WGS sequence"/>
</dbReference>
<dbReference type="GO" id="GO:0008194">
    <property type="term" value="F:UDP-glycosyltransferase activity"/>
    <property type="evidence" value="ECO:0007669"/>
    <property type="project" value="InterPro"/>
</dbReference>
<dbReference type="InterPro" id="IPR002213">
    <property type="entry name" value="UDP_glucos_trans"/>
</dbReference>
<comment type="caution">
    <text evidence="2">The sequence shown here is derived from an EMBL/GenBank/DDBJ whole genome shotgun (WGS) entry which is preliminary data.</text>
</comment>
<accession>A0A7K4R0E4</accession>
<name>A0A7K4R0E4_9TYRA</name>
<dbReference type="SUPFAM" id="SSF53756">
    <property type="entry name" value="UDP-Glycosyltransferase/glycogen phosphorylase"/>
    <property type="match status" value="1"/>
</dbReference>
<keyword evidence="1 2" id="KW-0808">Transferase</keyword>
<reference evidence="2 3" key="1">
    <citation type="submission" date="2019-09" db="EMBL/GenBank/DDBJ databases">
        <title>Bird 10,000 Genomes (B10K) Project - Family phase.</title>
        <authorList>
            <person name="Zhang G."/>
        </authorList>
    </citation>
    <scope>NUCLEOTIDE SEQUENCE [LARGE SCALE GENOMIC DNA]</scope>
    <source>
        <strain evidence="2">B10K-DU-004-15</strain>
        <tissue evidence="2">Mixed tissue sample</tissue>
    </source>
</reference>
<dbReference type="EMBL" id="VYZA01000377">
    <property type="protein sequence ID" value="NWQ66312.1"/>
    <property type="molecule type" value="Genomic_DNA"/>
</dbReference>
<evidence type="ECO:0000313" key="2">
    <source>
        <dbReference type="EMBL" id="NWQ66312.1"/>
    </source>
</evidence>
<keyword evidence="3" id="KW-1185">Reference proteome</keyword>
<dbReference type="Pfam" id="PF00201">
    <property type="entry name" value="UDPGT"/>
    <property type="match status" value="1"/>
</dbReference>
<feature type="non-terminal residue" evidence="2">
    <location>
        <position position="71"/>
    </location>
</feature>
<evidence type="ECO:0000313" key="3">
    <source>
        <dbReference type="Proteomes" id="UP000556200"/>
    </source>
</evidence>
<dbReference type="AlphaFoldDB" id="A0A7K4R0E4"/>
<organism evidence="2 3">
    <name type="scientific">Neopipo cinnamomea</name>
    <dbReference type="NCBI Taxonomy" id="456388"/>
    <lineage>
        <taxon>Eukaryota</taxon>
        <taxon>Metazoa</taxon>
        <taxon>Chordata</taxon>
        <taxon>Craniata</taxon>
        <taxon>Vertebrata</taxon>
        <taxon>Euteleostomi</taxon>
        <taxon>Archelosauria</taxon>
        <taxon>Archosauria</taxon>
        <taxon>Dinosauria</taxon>
        <taxon>Saurischia</taxon>
        <taxon>Theropoda</taxon>
        <taxon>Coelurosauria</taxon>
        <taxon>Aves</taxon>
        <taxon>Neognathae</taxon>
        <taxon>Neoaves</taxon>
        <taxon>Telluraves</taxon>
        <taxon>Australaves</taxon>
        <taxon>Passeriformes</taxon>
        <taxon>Tyrannidae</taxon>
        <taxon>Neopipo</taxon>
    </lineage>
</organism>
<evidence type="ECO:0000256" key="1">
    <source>
        <dbReference type="ARBA" id="ARBA00022679"/>
    </source>
</evidence>
<gene>
    <name evidence="2" type="primary">Ugt1a1_0</name>
    <name evidence="2" type="ORF">NEOCIN_R15573</name>
</gene>
<sequence>SPASAGKLLVIPMEGSHWLSMTEVLAELSKRGHEIVVLAPDSKIHIHSSDAYDLKTYPVPIRKEEMEELMR</sequence>
<protein>
    <submittedName>
        <fullName evidence="2">UD11 glucuronosyltransferase</fullName>
    </submittedName>
</protein>
<proteinExistence type="predicted"/>